<feature type="domain" description="VWFA" evidence="1">
    <location>
        <begin position="135"/>
        <end position="270"/>
    </location>
</feature>
<dbReference type="PANTHER" id="PTHR24020:SF87">
    <property type="entry name" value="COLLAGEN ALPHA-1(VI) CHAIN-LIKE"/>
    <property type="match status" value="1"/>
</dbReference>
<name>A0AAD9UHA5_RIDPI</name>
<evidence type="ECO:0000313" key="2">
    <source>
        <dbReference type="EMBL" id="KAK2189370.1"/>
    </source>
</evidence>
<dbReference type="Pfam" id="PF00090">
    <property type="entry name" value="TSP_1"/>
    <property type="match status" value="1"/>
</dbReference>
<dbReference type="AlphaFoldDB" id="A0AAD9UHA5"/>
<dbReference type="InterPro" id="IPR002035">
    <property type="entry name" value="VWF_A"/>
</dbReference>
<protein>
    <recommendedName>
        <fullName evidence="1">VWFA domain-containing protein</fullName>
    </recommendedName>
</protein>
<dbReference type="InterPro" id="IPR036383">
    <property type="entry name" value="TSP1_rpt_sf"/>
</dbReference>
<comment type="caution">
    <text evidence="2">The sequence shown here is derived from an EMBL/GenBank/DDBJ whole genome shotgun (WGS) entry which is preliminary data.</text>
</comment>
<dbReference type="SMART" id="SM00327">
    <property type="entry name" value="VWA"/>
    <property type="match status" value="1"/>
</dbReference>
<organism evidence="2 3">
    <name type="scientific">Ridgeia piscesae</name>
    <name type="common">Tubeworm</name>
    <dbReference type="NCBI Taxonomy" id="27915"/>
    <lineage>
        <taxon>Eukaryota</taxon>
        <taxon>Metazoa</taxon>
        <taxon>Spiralia</taxon>
        <taxon>Lophotrochozoa</taxon>
        <taxon>Annelida</taxon>
        <taxon>Polychaeta</taxon>
        <taxon>Sedentaria</taxon>
        <taxon>Canalipalpata</taxon>
        <taxon>Sabellida</taxon>
        <taxon>Siboglinidae</taxon>
        <taxon>Ridgeia</taxon>
    </lineage>
</organism>
<dbReference type="PRINTS" id="PR00453">
    <property type="entry name" value="VWFADOMAIN"/>
</dbReference>
<dbReference type="PANTHER" id="PTHR24020">
    <property type="entry name" value="COLLAGEN ALPHA"/>
    <property type="match status" value="1"/>
</dbReference>
<keyword evidence="3" id="KW-1185">Reference proteome</keyword>
<dbReference type="Proteomes" id="UP001209878">
    <property type="component" value="Unassembled WGS sequence"/>
</dbReference>
<dbReference type="SMART" id="SM00209">
    <property type="entry name" value="TSP1"/>
    <property type="match status" value="2"/>
</dbReference>
<reference evidence="2" key="1">
    <citation type="journal article" date="2023" name="Mol. Biol. Evol.">
        <title>Third-Generation Sequencing Reveals the Adaptive Role of the Epigenome in Three Deep-Sea Polychaetes.</title>
        <authorList>
            <person name="Perez M."/>
            <person name="Aroh O."/>
            <person name="Sun Y."/>
            <person name="Lan Y."/>
            <person name="Juniper S.K."/>
            <person name="Young C.R."/>
            <person name="Angers B."/>
            <person name="Qian P.Y."/>
        </authorList>
    </citation>
    <scope>NUCLEOTIDE SEQUENCE</scope>
    <source>
        <strain evidence="2">R07B-5</strain>
    </source>
</reference>
<dbReference type="EMBL" id="JAODUO010000108">
    <property type="protein sequence ID" value="KAK2189370.1"/>
    <property type="molecule type" value="Genomic_DNA"/>
</dbReference>
<gene>
    <name evidence="2" type="ORF">NP493_108g03027</name>
</gene>
<dbReference type="CDD" id="cd01450">
    <property type="entry name" value="vWFA_subfamily_ECM"/>
    <property type="match status" value="1"/>
</dbReference>
<dbReference type="SUPFAM" id="SSF82895">
    <property type="entry name" value="TSP-1 type 1 repeat"/>
    <property type="match status" value="1"/>
</dbReference>
<dbReference type="InterPro" id="IPR000884">
    <property type="entry name" value="TSP1_rpt"/>
</dbReference>
<dbReference type="InterPro" id="IPR036465">
    <property type="entry name" value="vWFA_dom_sf"/>
</dbReference>
<dbReference type="PROSITE" id="PS50092">
    <property type="entry name" value="TSP1"/>
    <property type="match status" value="1"/>
</dbReference>
<dbReference type="InterPro" id="IPR050525">
    <property type="entry name" value="ECM_Assembly_Org"/>
</dbReference>
<evidence type="ECO:0000259" key="1">
    <source>
        <dbReference type="PROSITE" id="PS50234"/>
    </source>
</evidence>
<dbReference type="PROSITE" id="PS50234">
    <property type="entry name" value="VWFA"/>
    <property type="match status" value="1"/>
</dbReference>
<accession>A0AAD9UHA5</accession>
<evidence type="ECO:0000313" key="3">
    <source>
        <dbReference type="Proteomes" id="UP001209878"/>
    </source>
</evidence>
<sequence>MGHRTFSVRIFTYLGGVTFDGIKGSYLFDNIFDYHRVRVAVCVAEWGEWSECSAECDGGTQVREKFCDGFLCNKIEAACNLMPCDDPFRGVLWSACSESCGADGVRTLTGSDGSIQQIRCNTQSCEPRREHCQGDVVFVLDSSASVGALNWSVTLQFVIDVMKGLKISSSGTHVSVVIYSMVVETCFGLTKYFSMDDIEPVVISLAYMAGPSNAADAIKTMHQIFTQHSRDAKKVGVVITDGQFNVNEARTFPEAELAQTDGIEMFIIGT</sequence>
<dbReference type="Gene3D" id="2.20.100.10">
    <property type="entry name" value="Thrombospondin type-1 (TSP1) repeat"/>
    <property type="match status" value="1"/>
</dbReference>
<dbReference type="SUPFAM" id="SSF53300">
    <property type="entry name" value="vWA-like"/>
    <property type="match status" value="1"/>
</dbReference>
<dbReference type="Gene3D" id="3.40.50.410">
    <property type="entry name" value="von Willebrand factor, type A domain"/>
    <property type="match status" value="1"/>
</dbReference>
<dbReference type="Pfam" id="PF00092">
    <property type="entry name" value="VWA"/>
    <property type="match status" value="1"/>
</dbReference>
<proteinExistence type="predicted"/>